<reference evidence="5 6" key="1">
    <citation type="journal article" date="2018" name="Mar. Genomics">
        <title>Complete genome sequence of Marinifilaceae bacterium strain SPP2, isolated from the Antarctic marine sediment.</title>
        <authorList>
            <person name="Watanabe M."/>
            <person name="Kojima H."/>
            <person name="Fukui M."/>
        </authorList>
    </citation>
    <scope>NUCLEOTIDE SEQUENCE [LARGE SCALE GENOMIC DNA]</scope>
    <source>
        <strain evidence="5 6">SPP2</strain>
    </source>
</reference>
<dbReference type="Gene3D" id="3.40.50.720">
    <property type="entry name" value="NAD(P)-binding Rossmann-like Domain"/>
    <property type="match status" value="1"/>
</dbReference>
<proteinExistence type="predicted"/>
<comment type="subcellular location">
    <subcellularLocation>
        <location evidence="1">Cell membrane</location>
        <topology evidence="1">Multi-pass membrane protein</topology>
    </subcellularLocation>
</comment>
<evidence type="ECO:0000256" key="2">
    <source>
        <dbReference type="SAM" id="Phobius"/>
    </source>
</evidence>
<evidence type="ECO:0000259" key="4">
    <source>
        <dbReference type="Pfam" id="PF07885"/>
    </source>
</evidence>
<accession>A0A1Y1CJ06</accession>
<dbReference type="InterPro" id="IPR036721">
    <property type="entry name" value="RCK_C_sf"/>
</dbReference>
<dbReference type="PANTHER" id="PTHR43833">
    <property type="entry name" value="POTASSIUM CHANNEL PROTEIN 2-RELATED-RELATED"/>
    <property type="match status" value="1"/>
</dbReference>
<evidence type="ECO:0008006" key="7">
    <source>
        <dbReference type="Google" id="ProtNLM"/>
    </source>
</evidence>
<dbReference type="GO" id="GO:0005886">
    <property type="term" value="C:plasma membrane"/>
    <property type="evidence" value="ECO:0007669"/>
    <property type="project" value="UniProtKB-SubCell"/>
</dbReference>
<evidence type="ECO:0000256" key="1">
    <source>
        <dbReference type="ARBA" id="ARBA00004651"/>
    </source>
</evidence>
<keyword evidence="2" id="KW-0812">Transmembrane</keyword>
<dbReference type="Pfam" id="PF02254">
    <property type="entry name" value="TrkA_N"/>
    <property type="match status" value="1"/>
</dbReference>
<dbReference type="Proteomes" id="UP000218267">
    <property type="component" value="Chromosome"/>
</dbReference>
<organism evidence="5 6">
    <name type="scientific">Labilibaculum antarcticum</name>
    <dbReference type="NCBI Taxonomy" id="1717717"/>
    <lineage>
        <taxon>Bacteria</taxon>
        <taxon>Pseudomonadati</taxon>
        <taxon>Bacteroidota</taxon>
        <taxon>Bacteroidia</taxon>
        <taxon>Marinilabiliales</taxon>
        <taxon>Marinifilaceae</taxon>
        <taxon>Labilibaculum</taxon>
    </lineage>
</organism>
<dbReference type="Pfam" id="PF07885">
    <property type="entry name" value="Ion_trans_2"/>
    <property type="match status" value="1"/>
</dbReference>
<dbReference type="SUPFAM" id="SSF116726">
    <property type="entry name" value="TrkA C-terminal domain-like"/>
    <property type="match status" value="1"/>
</dbReference>
<feature type="transmembrane region" description="Helical" evidence="2">
    <location>
        <begin position="36"/>
        <end position="52"/>
    </location>
</feature>
<dbReference type="OrthoDB" id="9799090at2"/>
<feature type="transmembrane region" description="Helical" evidence="2">
    <location>
        <begin position="6"/>
        <end position="24"/>
    </location>
</feature>
<dbReference type="GO" id="GO:0006813">
    <property type="term" value="P:potassium ion transport"/>
    <property type="evidence" value="ECO:0007669"/>
    <property type="project" value="InterPro"/>
</dbReference>
<dbReference type="PRINTS" id="PR00169">
    <property type="entry name" value="KCHANNEL"/>
</dbReference>
<dbReference type="InterPro" id="IPR050721">
    <property type="entry name" value="Trk_Ktr_HKT_K-transport"/>
</dbReference>
<evidence type="ECO:0000259" key="3">
    <source>
        <dbReference type="Pfam" id="PF02254"/>
    </source>
</evidence>
<dbReference type="InterPro" id="IPR036291">
    <property type="entry name" value="NAD(P)-bd_dom_sf"/>
</dbReference>
<feature type="domain" description="Potassium channel" evidence="4">
    <location>
        <begin position="12"/>
        <end position="86"/>
    </location>
</feature>
<dbReference type="SUPFAM" id="SSF51735">
    <property type="entry name" value="NAD(P)-binding Rossmann-fold domains"/>
    <property type="match status" value="1"/>
</dbReference>
<dbReference type="AlphaFoldDB" id="A0A1Y1CJ06"/>
<gene>
    <name evidence="5" type="ORF">ALGA_2010</name>
</gene>
<sequence length="341" mass="38188">MRKRLSIFIAFLIYVIAILAIKYFEGQSPDSNIKTIGDAFWYAIVTLTTVGYGDFYPVTFAGKIIGLIVIIGSLGILGFVIGEVTVRFNQYMEKKKSGFWGSDFDNHYIIIGWNEFGQKVASQIIQAGQKVAFVTNNKADLDLIADLYSSKNTFSLFADYSNVEALNKVNVEGSKRIFVNFDDDSETLVFVINLKKRYPEANVVVTCLNPSLRETFVNAGIVHVIAQSEVASKLVASYLFEPYVATYTEDLISTSIDDDDSDIQQYIIIEDCDFSDEEYMDAFMKLKLDHNAILIGMVKDGMLMKNPPKGTMIETGDYLIVISSGETKKNLENFFGVKEGE</sequence>
<evidence type="ECO:0000313" key="5">
    <source>
        <dbReference type="EMBL" id="BAX80368.1"/>
    </source>
</evidence>
<keyword evidence="2" id="KW-1133">Transmembrane helix</keyword>
<keyword evidence="2" id="KW-0472">Membrane</keyword>
<dbReference type="SUPFAM" id="SSF81324">
    <property type="entry name" value="Voltage-gated potassium channels"/>
    <property type="match status" value="1"/>
</dbReference>
<dbReference type="RefSeq" id="WP_096429226.1">
    <property type="nucleotide sequence ID" value="NZ_AP018042.1"/>
</dbReference>
<evidence type="ECO:0000313" key="6">
    <source>
        <dbReference type="Proteomes" id="UP000218267"/>
    </source>
</evidence>
<dbReference type="InterPro" id="IPR003148">
    <property type="entry name" value="RCK_N"/>
</dbReference>
<dbReference type="EMBL" id="AP018042">
    <property type="protein sequence ID" value="BAX80368.1"/>
    <property type="molecule type" value="Genomic_DNA"/>
</dbReference>
<feature type="domain" description="RCK N-terminal" evidence="3">
    <location>
        <begin position="108"/>
        <end position="225"/>
    </location>
</feature>
<protein>
    <recommendedName>
        <fullName evidence="7">Potassium channel protein</fullName>
    </recommendedName>
</protein>
<dbReference type="InterPro" id="IPR013099">
    <property type="entry name" value="K_chnl_dom"/>
</dbReference>
<feature type="transmembrane region" description="Helical" evidence="2">
    <location>
        <begin position="64"/>
        <end position="86"/>
    </location>
</feature>
<dbReference type="KEGG" id="mbas:ALGA_2010"/>
<reference evidence="6" key="2">
    <citation type="journal article" date="2020" name="Antonie Van Leeuwenhoek">
        <title>Labilibaculum antarcticum sp. nov., a novel facultative anaerobic, psychrotorelant bacterium isolated from marine sediment of Antarctica.</title>
        <authorList>
            <person name="Watanabe M."/>
            <person name="Kojima H."/>
            <person name="Fukui M."/>
        </authorList>
    </citation>
    <scope>NUCLEOTIDE SEQUENCE [LARGE SCALE GENOMIC DNA]</scope>
    <source>
        <strain evidence="6">SPP2</strain>
    </source>
</reference>
<name>A0A1Y1CJ06_9BACT</name>
<keyword evidence="6" id="KW-1185">Reference proteome</keyword>
<dbReference type="Gene3D" id="1.10.287.70">
    <property type="match status" value="1"/>
</dbReference>
<dbReference type="PANTHER" id="PTHR43833:SF9">
    <property type="entry name" value="POTASSIUM CHANNEL PROTEIN YUGO-RELATED"/>
    <property type="match status" value="1"/>
</dbReference>